<dbReference type="Proteomes" id="UP000635565">
    <property type="component" value="Unassembled WGS sequence"/>
</dbReference>
<feature type="region of interest" description="Disordered" evidence="1">
    <location>
        <begin position="996"/>
        <end position="1055"/>
    </location>
</feature>
<comment type="caution">
    <text evidence="3">The sequence shown here is derived from an EMBL/GenBank/DDBJ whole genome shotgun (WGS) entry which is preliminary data.</text>
</comment>
<dbReference type="InterPro" id="IPR041650">
    <property type="entry name" value="HEPN_Swt1"/>
</dbReference>
<dbReference type="EMBL" id="BNJJ01000021">
    <property type="protein sequence ID" value="GHO88025.1"/>
    <property type="molecule type" value="Genomic_DNA"/>
</dbReference>
<proteinExistence type="predicted"/>
<sequence>MTQSNRDRVGRALETLNAGLLPFVEREMQAKYGSRWMQIAAAGLHDFQAANLHKDDATLDTQVLLSIMWNQWNSVFSTVLGRDERSWVSELRTMRNRWAHQEAFNTDDTYRVFDNIQRLLNAVSAFAEASEIDRQKQELMRIRYEEQARSEKRKQGTGPLVTTSSSHSGLSPWREVISPHPDVASGRYNMAEFAANLAQVRRGGGEDDYRDPRTFFTRTFLTYGLRHLLANALRRLSGQDGDPIVQLQTNFGGGKTHSLLALYHLFSGTPLADLEGIESICQATGIYKAPDVRRAVLIGYELSPAMSNMNDDGIVTNTLWGELARQLLGSEGYAMVAEADRRGVSPGSGVLRELFLKAGPSLILIDEWVVYVRQLYNNSNLPAGSFDANLSFAQALTEAVRESPQVLLVASIPASDTEYGGEGGHEAVVRLKNIFGRMEATWRPADADEGFEIVRRRLFLPIADSHLYAVRDGVAKTFAEYYRSQPQEFPAACREAEYERRICAAYPIHPELFDRLYNDWSSDERFQRTRGVLRLMSAVIHNLWEQEDKSPLILPSSMPLGNDTVRLHLIRHLEDNWTPIIERDVDGPNSLPLNLDNSNANLGRYWACRRSARTIFMGTAPNSRSANRGISANQIKLGCAIPGESVAVFGDALRHLSNTLTHLYVDDQKYWYSTNPNVTRTAQERAEIVKEDEILLEIEQRLRSEMQPNHRGEFGRVHVCPSSGADIPEDDQVRLVILKPQYTHGARDQKSDAWKESFNILNTRGNANRHLRNTLVFLAADRTRLNDLKQTVRLYKAWKSIHEDETLNLDAFQRKQAQSKFADAQKRVEALIPETFIWLLSPYQEDPQRTDTLTLQESKLAPQPGPISPNASRKLVRDGGLVTTFAPELLRSSMDDIPLWSGNHINLKTLADNFAHYIYLPRLKNSDVLLQAVREGVQNPTNVRDTFAYAERWDESNHRYLGLKIQQPITPLLNSEAVLVKPDVALEQLRQDEEKERQAKKIAEKKAPYSVGSGQGSVDIPAPEHSRTSTGSVERPKPPYHAPVPQPPIDTKPKARRFHGSVDVRPLMMSIDAGTIMDEIVTHLAQLDQQGVRVTIEIQANIDKGIPDDIVRDILENSRNLKFQSYGFEED</sequence>
<protein>
    <recommendedName>
        <fullName evidence="2">Swt1-like HEPN domain-containing protein</fullName>
    </recommendedName>
</protein>
<evidence type="ECO:0000313" key="3">
    <source>
        <dbReference type="EMBL" id="GHO88025.1"/>
    </source>
</evidence>
<accession>A0ABQ3VP61</accession>
<dbReference type="Pfam" id="PF18731">
    <property type="entry name" value="HEPN_Swt1"/>
    <property type="match status" value="1"/>
</dbReference>
<feature type="compositionally biased region" description="Basic and acidic residues" evidence="1">
    <location>
        <begin position="996"/>
        <end position="1007"/>
    </location>
</feature>
<feature type="compositionally biased region" description="Pro residues" evidence="1">
    <location>
        <begin position="1039"/>
        <end position="1050"/>
    </location>
</feature>
<keyword evidence="4" id="KW-1185">Reference proteome</keyword>
<reference evidence="3 4" key="1">
    <citation type="journal article" date="2021" name="Int. J. Syst. Evol. Microbiol.">
        <title>Reticulibacter mediterranei gen. nov., sp. nov., within the new family Reticulibacteraceae fam. nov., and Ktedonospora formicarum gen. nov., sp. nov., Ktedonobacter robiniae sp. nov., Dictyobacter formicarum sp. nov. and Dictyobacter arantiisoli sp. nov., belonging to the class Ktedonobacteria.</title>
        <authorList>
            <person name="Yabe S."/>
            <person name="Zheng Y."/>
            <person name="Wang C.M."/>
            <person name="Sakai Y."/>
            <person name="Abe K."/>
            <person name="Yokota A."/>
            <person name="Donadio S."/>
            <person name="Cavaletti L."/>
            <person name="Monciardini P."/>
        </authorList>
    </citation>
    <scope>NUCLEOTIDE SEQUENCE [LARGE SCALE GENOMIC DNA]</scope>
    <source>
        <strain evidence="3 4">SOSP1-9</strain>
    </source>
</reference>
<evidence type="ECO:0000256" key="1">
    <source>
        <dbReference type="SAM" id="MobiDB-lite"/>
    </source>
</evidence>
<dbReference type="InterPro" id="IPR007555">
    <property type="entry name" value="DUF499"/>
</dbReference>
<evidence type="ECO:0000313" key="4">
    <source>
        <dbReference type="Proteomes" id="UP000635565"/>
    </source>
</evidence>
<feature type="compositionally biased region" description="Polar residues" evidence="1">
    <location>
        <begin position="160"/>
        <end position="169"/>
    </location>
</feature>
<organism evidence="3 4">
    <name type="scientific">Dictyobacter formicarum</name>
    <dbReference type="NCBI Taxonomy" id="2778368"/>
    <lineage>
        <taxon>Bacteria</taxon>
        <taxon>Bacillati</taxon>
        <taxon>Chloroflexota</taxon>
        <taxon>Ktedonobacteria</taxon>
        <taxon>Ktedonobacterales</taxon>
        <taxon>Dictyobacteraceae</taxon>
        <taxon>Dictyobacter</taxon>
    </lineage>
</organism>
<gene>
    <name evidence="3" type="ORF">KSZ_60310</name>
</gene>
<evidence type="ECO:0000259" key="2">
    <source>
        <dbReference type="Pfam" id="PF18731"/>
    </source>
</evidence>
<feature type="domain" description="Swt1-like HEPN" evidence="2">
    <location>
        <begin position="11"/>
        <end position="124"/>
    </location>
</feature>
<dbReference type="RefSeq" id="WP_201365551.1">
    <property type="nucleotide sequence ID" value="NZ_BNJJ01000021.1"/>
</dbReference>
<name>A0ABQ3VP61_9CHLR</name>
<dbReference type="Pfam" id="PF04465">
    <property type="entry name" value="DUF499"/>
    <property type="match status" value="1"/>
</dbReference>
<feature type="region of interest" description="Disordered" evidence="1">
    <location>
        <begin position="147"/>
        <end position="174"/>
    </location>
</feature>